<feature type="compositionally biased region" description="Basic and acidic residues" evidence="1">
    <location>
        <begin position="214"/>
        <end position="229"/>
    </location>
</feature>
<dbReference type="SMART" id="SM00333">
    <property type="entry name" value="TUDOR"/>
    <property type="match status" value="1"/>
</dbReference>
<dbReference type="CDD" id="cd04508">
    <property type="entry name" value="Tudor_SF"/>
    <property type="match status" value="1"/>
</dbReference>
<dbReference type="EMBL" id="MU001636">
    <property type="protein sequence ID" value="KAF2482399.1"/>
    <property type="molecule type" value="Genomic_DNA"/>
</dbReference>
<feature type="region of interest" description="Disordered" evidence="1">
    <location>
        <begin position="52"/>
        <end position="89"/>
    </location>
</feature>
<keyword evidence="4" id="KW-1185">Reference proteome</keyword>
<reference evidence="3" key="1">
    <citation type="journal article" date="2020" name="Stud. Mycol.">
        <title>101 Dothideomycetes genomes: a test case for predicting lifestyles and emergence of pathogens.</title>
        <authorList>
            <person name="Haridas S."/>
            <person name="Albert R."/>
            <person name="Binder M."/>
            <person name="Bloem J."/>
            <person name="Labutti K."/>
            <person name="Salamov A."/>
            <person name="Andreopoulos B."/>
            <person name="Baker S."/>
            <person name="Barry K."/>
            <person name="Bills G."/>
            <person name="Bluhm B."/>
            <person name="Cannon C."/>
            <person name="Castanera R."/>
            <person name="Culley D."/>
            <person name="Daum C."/>
            <person name="Ezra D."/>
            <person name="Gonzalez J."/>
            <person name="Henrissat B."/>
            <person name="Kuo A."/>
            <person name="Liang C."/>
            <person name="Lipzen A."/>
            <person name="Lutzoni F."/>
            <person name="Magnuson J."/>
            <person name="Mondo S."/>
            <person name="Nolan M."/>
            <person name="Ohm R."/>
            <person name="Pangilinan J."/>
            <person name="Park H.-J."/>
            <person name="Ramirez L."/>
            <person name="Alfaro M."/>
            <person name="Sun H."/>
            <person name="Tritt A."/>
            <person name="Yoshinaga Y."/>
            <person name="Zwiers L.-H."/>
            <person name="Turgeon B."/>
            <person name="Goodwin S."/>
            <person name="Spatafora J."/>
            <person name="Crous P."/>
            <person name="Grigoriev I."/>
        </authorList>
    </citation>
    <scope>NUCLEOTIDE SEQUENCE</scope>
    <source>
        <strain evidence="3">CBS 113389</strain>
    </source>
</reference>
<dbReference type="PROSITE" id="PS50304">
    <property type="entry name" value="TUDOR"/>
    <property type="match status" value="1"/>
</dbReference>
<evidence type="ECO:0000313" key="4">
    <source>
        <dbReference type="Proteomes" id="UP000799767"/>
    </source>
</evidence>
<dbReference type="Gene3D" id="2.30.30.140">
    <property type="match status" value="1"/>
</dbReference>
<dbReference type="SUPFAM" id="SSF63748">
    <property type="entry name" value="Tudor/PWWP/MBT"/>
    <property type="match status" value="1"/>
</dbReference>
<feature type="compositionally biased region" description="Polar residues" evidence="1">
    <location>
        <begin position="162"/>
        <end position="171"/>
    </location>
</feature>
<evidence type="ECO:0000259" key="2">
    <source>
        <dbReference type="PROSITE" id="PS50304"/>
    </source>
</evidence>
<dbReference type="RefSeq" id="XP_033588969.1">
    <property type="nucleotide sequence ID" value="XM_033736064.1"/>
</dbReference>
<dbReference type="GeneID" id="54477066"/>
<feature type="domain" description="Tudor" evidence="2">
    <location>
        <begin position="92"/>
        <end position="154"/>
    </location>
</feature>
<evidence type="ECO:0000313" key="3">
    <source>
        <dbReference type="EMBL" id="KAF2482399.1"/>
    </source>
</evidence>
<accession>A0A6A6PQQ9</accession>
<dbReference type="Pfam" id="PF00567">
    <property type="entry name" value="TUDOR"/>
    <property type="match status" value="1"/>
</dbReference>
<feature type="region of interest" description="Disordered" evidence="1">
    <location>
        <begin position="138"/>
        <end position="295"/>
    </location>
</feature>
<evidence type="ECO:0000256" key="1">
    <source>
        <dbReference type="SAM" id="MobiDB-lite"/>
    </source>
</evidence>
<organism evidence="3 4">
    <name type="scientific">Neohortaea acidophila</name>
    <dbReference type="NCBI Taxonomy" id="245834"/>
    <lineage>
        <taxon>Eukaryota</taxon>
        <taxon>Fungi</taxon>
        <taxon>Dikarya</taxon>
        <taxon>Ascomycota</taxon>
        <taxon>Pezizomycotina</taxon>
        <taxon>Dothideomycetes</taxon>
        <taxon>Dothideomycetidae</taxon>
        <taxon>Mycosphaerellales</taxon>
        <taxon>Teratosphaeriaceae</taxon>
        <taxon>Neohortaea</taxon>
    </lineage>
</organism>
<proteinExistence type="predicted"/>
<feature type="compositionally biased region" description="Pro residues" evidence="1">
    <location>
        <begin position="64"/>
        <end position="86"/>
    </location>
</feature>
<name>A0A6A6PQQ9_9PEZI</name>
<dbReference type="Proteomes" id="UP000799767">
    <property type="component" value="Unassembled WGS sequence"/>
</dbReference>
<dbReference type="InterPro" id="IPR002999">
    <property type="entry name" value="Tudor"/>
</dbReference>
<protein>
    <recommendedName>
        <fullName evidence="2">Tudor domain-containing protein</fullName>
    </recommendedName>
</protein>
<sequence length="295" mass="31417">MSALARLENELAQRQDDLATCHEMLALEPDSADALESIPLLEADIADLKAQIAAHKAKQSAASPTPPPPPPPSDAAALPPPPPPAAEEPVAVFNVKDVVMAKFSEDKQWYQATIVTKTGSSTDPVYKVTFKGYGNTETKRKHEIRAIVENSKKRKADGPPAGNSSSSTTTPVIKPISNVAQNGSVISAAASVDTTLVKKREPSKVSDGPTRLPPEPKKLKGSKPLEKAKSSWQDFQKNGPKKGGAGMAKQMAKDSQFRTPDLPGAKVGFTGSGKGMQKDQARKTWKYGAQDAEDE</sequence>
<gene>
    <name evidence="3" type="ORF">BDY17DRAFT_317102</name>
</gene>
<dbReference type="AlphaFoldDB" id="A0A6A6PQQ9"/>
<dbReference type="OrthoDB" id="79171at2759"/>